<evidence type="ECO:0000313" key="4">
    <source>
        <dbReference type="Proteomes" id="UP000257109"/>
    </source>
</evidence>
<dbReference type="InterPro" id="IPR056924">
    <property type="entry name" value="SH3_Tf2-1"/>
</dbReference>
<protein>
    <recommendedName>
        <fullName evidence="2">Tf2-1-like SH3-like domain-containing protein</fullName>
    </recommendedName>
</protein>
<evidence type="ECO:0000313" key="3">
    <source>
        <dbReference type="EMBL" id="RDX93880.1"/>
    </source>
</evidence>
<feature type="non-terminal residue" evidence="3">
    <location>
        <position position="1"/>
    </location>
</feature>
<feature type="domain" description="Tf2-1-like SH3-like" evidence="2">
    <location>
        <begin position="35"/>
        <end position="79"/>
    </location>
</feature>
<dbReference type="AlphaFoldDB" id="A0A371GTL6"/>
<reference evidence="3" key="1">
    <citation type="submission" date="2018-05" db="EMBL/GenBank/DDBJ databases">
        <title>Draft genome of Mucuna pruriens seed.</title>
        <authorList>
            <person name="Nnadi N.E."/>
            <person name="Vos R."/>
            <person name="Hasami M.H."/>
            <person name="Devisetty U.K."/>
            <person name="Aguiy J.C."/>
        </authorList>
    </citation>
    <scope>NUCLEOTIDE SEQUENCE [LARGE SCALE GENOMIC DNA]</scope>
    <source>
        <strain evidence="3">JCA_2017</strain>
    </source>
</reference>
<gene>
    <name evidence="3" type="ORF">CR513_23803</name>
</gene>
<organism evidence="3 4">
    <name type="scientific">Mucuna pruriens</name>
    <name type="common">Velvet bean</name>
    <name type="synonym">Dolichos pruriens</name>
    <dbReference type="NCBI Taxonomy" id="157652"/>
    <lineage>
        <taxon>Eukaryota</taxon>
        <taxon>Viridiplantae</taxon>
        <taxon>Streptophyta</taxon>
        <taxon>Embryophyta</taxon>
        <taxon>Tracheophyta</taxon>
        <taxon>Spermatophyta</taxon>
        <taxon>Magnoliopsida</taxon>
        <taxon>eudicotyledons</taxon>
        <taxon>Gunneridae</taxon>
        <taxon>Pentapetalae</taxon>
        <taxon>rosids</taxon>
        <taxon>fabids</taxon>
        <taxon>Fabales</taxon>
        <taxon>Fabaceae</taxon>
        <taxon>Papilionoideae</taxon>
        <taxon>50 kb inversion clade</taxon>
        <taxon>NPAAA clade</taxon>
        <taxon>indigoferoid/millettioid clade</taxon>
        <taxon>Phaseoleae</taxon>
        <taxon>Mucuna</taxon>
    </lineage>
</organism>
<feature type="region of interest" description="Disordered" evidence="1">
    <location>
        <begin position="84"/>
        <end position="104"/>
    </location>
</feature>
<dbReference type="Pfam" id="PF24626">
    <property type="entry name" value="SH3_Tf2-1"/>
    <property type="match status" value="1"/>
</dbReference>
<sequence length="222" mass="25261">MFPYVIKYKKVPTNEHANLDGKQKEEFVKELHAKVHRRKEKFHTKRKYKLQPRGVGTFQVLERINDNAYKLDLSTAYGNVSEEFDSRTNPFEEGGNDRNPTEKDKYNLRDIGDPMTRFKTKMMISGIKENLEKSELEVAPKWVTLLQVAVRVTLSLDNFGSTVVAGLDAGKNFSRNMCFISPQTKLAQAVDIGCTKASTPHPVWPTPSEFDHCSPLVSPLEN</sequence>
<comment type="caution">
    <text evidence="3">The sequence shown here is derived from an EMBL/GenBank/DDBJ whole genome shotgun (WGS) entry which is preliminary data.</text>
</comment>
<dbReference type="EMBL" id="QJKJ01004507">
    <property type="protein sequence ID" value="RDX93880.1"/>
    <property type="molecule type" value="Genomic_DNA"/>
</dbReference>
<evidence type="ECO:0000256" key="1">
    <source>
        <dbReference type="SAM" id="MobiDB-lite"/>
    </source>
</evidence>
<dbReference type="Proteomes" id="UP000257109">
    <property type="component" value="Unassembled WGS sequence"/>
</dbReference>
<proteinExistence type="predicted"/>
<accession>A0A371GTL6</accession>
<name>A0A371GTL6_MUCPR</name>
<dbReference type="OrthoDB" id="1935586at2759"/>
<evidence type="ECO:0000259" key="2">
    <source>
        <dbReference type="Pfam" id="PF24626"/>
    </source>
</evidence>
<keyword evidence="4" id="KW-1185">Reference proteome</keyword>
<feature type="compositionally biased region" description="Basic and acidic residues" evidence="1">
    <location>
        <begin position="95"/>
        <end position="104"/>
    </location>
</feature>